<evidence type="ECO:0000259" key="9">
    <source>
        <dbReference type="Pfam" id="PF08241"/>
    </source>
</evidence>
<dbReference type="Gene3D" id="3.40.50.150">
    <property type="entry name" value="Vaccinia Virus protein VP39"/>
    <property type="match status" value="1"/>
</dbReference>
<dbReference type="EMBL" id="AP017372">
    <property type="protein sequence ID" value="BAU56432.1"/>
    <property type="molecule type" value="Genomic_DNA"/>
</dbReference>
<evidence type="ECO:0000256" key="3">
    <source>
        <dbReference type="ARBA" id="ARBA00012327"/>
    </source>
</evidence>
<organism evidence="10 11">
    <name type="scientific">Halorhodospira halochloris</name>
    <name type="common">Ectothiorhodospira halochloris</name>
    <dbReference type="NCBI Taxonomy" id="1052"/>
    <lineage>
        <taxon>Bacteria</taxon>
        <taxon>Pseudomonadati</taxon>
        <taxon>Pseudomonadota</taxon>
        <taxon>Gammaproteobacteria</taxon>
        <taxon>Chromatiales</taxon>
        <taxon>Ectothiorhodospiraceae</taxon>
        <taxon>Halorhodospira</taxon>
    </lineage>
</organism>
<dbReference type="GO" id="GO:0008757">
    <property type="term" value="F:S-adenosylmethionine-dependent methyltransferase activity"/>
    <property type="evidence" value="ECO:0007669"/>
    <property type="project" value="InterPro"/>
</dbReference>
<dbReference type="RefSeq" id="WP_096406278.1">
    <property type="nucleotide sequence ID" value="NZ_AP017372.2"/>
</dbReference>
<dbReference type="GO" id="GO:0102130">
    <property type="term" value="F:malonyl-CoA methyltransferase activity"/>
    <property type="evidence" value="ECO:0007669"/>
    <property type="project" value="UniProtKB-EC"/>
</dbReference>
<dbReference type="KEGG" id="hhk:HH1059_23630"/>
<dbReference type="PANTHER" id="PTHR13090">
    <property type="entry name" value="ARGININE-HYDROXYLASE NDUFAF5, MITOCHONDRIAL"/>
    <property type="match status" value="1"/>
</dbReference>
<evidence type="ECO:0000256" key="7">
    <source>
        <dbReference type="ARBA" id="ARBA00022756"/>
    </source>
</evidence>
<evidence type="ECO:0000256" key="4">
    <source>
        <dbReference type="ARBA" id="ARBA00022603"/>
    </source>
</evidence>
<comment type="catalytic activity">
    <reaction evidence="1 8">
        <text>malonyl-[ACP] + S-adenosyl-L-methionine = malonyl-[ACP] methyl ester + S-adenosyl-L-homocysteine</text>
        <dbReference type="Rhea" id="RHEA:17105"/>
        <dbReference type="Rhea" id="RHEA-COMP:9623"/>
        <dbReference type="Rhea" id="RHEA-COMP:9954"/>
        <dbReference type="ChEBI" id="CHEBI:57856"/>
        <dbReference type="ChEBI" id="CHEBI:59789"/>
        <dbReference type="ChEBI" id="CHEBI:78449"/>
        <dbReference type="ChEBI" id="CHEBI:78845"/>
        <dbReference type="EC" id="2.1.1.197"/>
    </reaction>
</comment>
<keyword evidence="11" id="KW-1185">Reference proteome</keyword>
<comment type="function">
    <text evidence="8">Converts the free carboxyl group of a malonyl-thioester to its methyl ester by transfer of a methyl group from S-adenosyl-L-methionine (SAM). It allows to synthesize pimeloyl-ACP via the fatty acid synthetic pathway.</text>
</comment>
<accession>A0A0X8X7G2</accession>
<proteinExistence type="inferred from homology"/>
<feature type="domain" description="Methyltransferase type 11" evidence="9">
    <location>
        <begin position="54"/>
        <end position="153"/>
    </location>
</feature>
<evidence type="ECO:0000256" key="6">
    <source>
        <dbReference type="ARBA" id="ARBA00022691"/>
    </source>
</evidence>
<evidence type="ECO:0000256" key="5">
    <source>
        <dbReference type="ARBA" id="ARBA00022679"/>
    </source>
</evidence>
<comment type="similarity">
    <text evidence="8">Belongs to the methyltransferase superfamily.</text>
</comment>
<sequence>MSRSTNQPFERDKVRQRFDKAASSYDQVAVLQREVGNRLLESLRPAQIDPSRILDLGAGTGYVTRSLLKEFRQASVFALDVAPAMLRHNRPRAPWLPWVRKPHCVCADLHSLPFADATFDLVVSNLALQWSDELPRALAEIRRVTSPQGAVFFSTFGPQTLYELREAWSEVDDYEHVHRFIDKHTVGDLMLAAGFSGPVVSGENITLTYDQPREAMRDLKKLGAANLATNRSRGLTSPHRLARVEAAYSIAHRNQQGRVPATYEVIYGHAWSCPATDCSDQEGTCRACS</sequence>
<dbReference type="GO" id="GO:0010340">
    <property type="term" value="F:carboxyl-O-methyltransferase activity"/>
    <property type="evidence" value="ECO:0007669"/>
    <property type="project" value="UniProtKB-UniRule"/>
</dbReference>
<keyword evidence="5 8" id="KW-0808">Transferase</keyword>
<keyword evidence="6 8" id="KW-0949">S-adenosyl-L-methionine</keyword>
<dbReference type="UniPathway" id="UPA00078"/>
<gene>
    <name evidence="8 10" type="primary">bioC</name>
    <name evidence="10" type="ORF">HH1059_23630</name>
</gene>
<dbReference type="HAMAP" id="MF_00835">
    <property type="entry name" value="BioC"/>
    <property type="match status" value="1"/>
</dbReference>
<dbReference type="InterPro" id="IPR029063">
    <property type="entry name" value="SAM-dependent_MTases_sf"/>
</dbReference>
<evidence type="ECO:0000256" key="1">
    <source>
        <dbReference type="ARBA" id="ARBA00000852"/>
    </source>
</evidence>
<dbReference type="GO" id="GO:0032259">
    <property type="term" value="P:methylation"/>
    <property type="evidence" value="ECO:0007669"/>
    <property type="project" value="UniProtKB-KW"/>
</dbReference>
<evidence type="ECO:0000256" key="2">
    <source>
        <dbReference type="ARBA" id="ARBA00004746"/>
    </source>
</evidence>
<protein>
    <recommendedName>
        <fullName evidence="3 8">Malonyl-[acyl-carrier protein] O-methyltransferase</fullName>
        <shortName evidence="8">Malonyl-ACP O-methyltransferase</shortName>
        <ecNumber evidence="3 8">2.1.1.197</ecNumber>
    </recommendedName>
    <alternativeName>
        <fullName evidence="8">Biotin synthesis protein BioC</fullName>
    </alternativeName>
</protein>
<dbReference type="OrthoDB" id="9760689at2"/>
<dbReference type="Proteomes" id="UP000218890">
    <property type="component" value="Chromosome"/>
</dbReference>
<keyword evidence="4 8" id="KW-0489">Methyltransferase</keyword>
<dbReference type="EC" id="2.1.1.197" evidence="3 8"/>
<dbReference type="GO" id="GO:0009102">
    <property type="term" value="P:biotin biosynthetic process"/>
    <property type="evidence" value="ECO:0007669"/>
    <property type="project" value="UniProtKB-UniRule"/>
</dbReference>
<dbReference type="AlphaFoldDB" id="A0A0X8X7G2"/>
<dbReference type="NCBIfam" id="TIGR02072">
    <property type="entry name" value="BioC"/>
    <property type="match status" value="1"/>
</dbReference>
<evidence type="ECO:0000313" key="11">
    <source>
        <dbReference type="Proteomes" id="UP000218890"/>
    </source>
</evidence>
<dbReference type="SUPFAM" id="SSF53335">
    <property type="entry name" value="S-adenosyl-L-methionine-dependent methyltransferases"/>
    <property type="match status" value="1"/>
</dbReference>
<reference evidence="10" key="1">
    <citation type="submission" date="2016-02" db="EMBL/GenBank/DDBJ databases">
        <title>Halorhodospira halochloris DSM-1059 complete genome, version 2.</title>
        <authorList>
            <person name="Tsukatani Y."/>
        </authorList>
    </citation>
    <scope>NUCLEOTIDE SEQUENCE</scope>
    <source>
        <strain evidence="10">DSM 1059</strain>
    </source>
</reference>
<dbReference type="InterPro" id="IPR011814">
    <property type="entry name" value="BioC"/>
</dbReference>
<comment type="pathway">
    <text evidence="2 8">Cofactor biosynthesis; biotin biosynthesis.</text>
</comment>
<dbReference type="CDD" id="cd02440">
    <property type="entry name" value="AdoMet_MTases"/>
    <property type="match status" value="1"/>
</dbReference>
<name>A0A0X8X7G2_HALHR</name>
<dbReference type="PANTHER" id="PTHR13090:SF1">
    <property type="entry name" value="ARGININE-HYDROXYLASE NDUFAF5, MITOCHONDRIAL"/>
    <property type="match status" value="1"/>
</dbReference>
<dbReference type="Pfam" id="PF08241">
    <property type="entry name" value="Methyltransf_11"/>
    <property type="match status" value="1"/>
</dbReference>
<dbReference type="InterPro" id="IPR013216">
    <property type="entry name" value="Methyltransf_11"/>
</dbReference>
<evidence type="ECO:0000313" key="10">
    <source>
        <dbReference type="EMBL" id="BAU56432.1"/>
    </source>
</evidence>
<evidence type="ECO:0000256" key="8">
    <source>
        <dbReference type="HAMAP-Rule" id="MF_00835"/>
    </source>
</evidence>
<dbReference type="InterPro" id="IPR050602">
    <property type="entry name" value="Malonyl-ACP_OMT"/>
</dbReference>
<keyword evidence="7 8" id="KW-0093">Biotin biosynthesis</keyword>